<evidence type="ECO:0000259" key="2">
    <source>
        <dbReference type="Pfam" id="PF08237"/>
    </source>
</evidence>
<keyword evidence="4" id="KW-1185">Reference proteome</keyword>
<feature type="compositionally biased region" description="Polar residues" evidence="1">
    <location>
        <begin position="372"/>
        <end position="387"/>
    </location>
</feature>
<dbReference type="RefSeq" id="WP_265997512.1">
    <property type="nucleotide sequence ID" value="NZ_JAPJDN010000010.1"/>
</dbReference>
<sequence>MGGTGHPLSTPPDTVTFIEQYLADAVDRFVSPASDRQGGIPSGPYNTVAAITPEDDDDVDESVAEGVAALHSCITSTICDYNQDVGSLPPSVTDTFIVFGYSQSAGIAMAEKSALAAMYAPGEGPDVSFVVIGNARPNGGLAMRDTAGIITHLLFGTPINETDPTPPPTDTQYATVDIATQYDGLADNMLNPLNLLAALNAYVGLEQHVTYDARSLTQPAVVDQGQYGDTHYYLISTPILPLLVPLETFGPMGHALADALDAPLRVIIESAYDRTVSPGVPTAWDTTYFPDPTAFARNLIISIPTGLDNGIEDLTGARPFGTARPGPLRCRRPRCHLHRSRHRDGGARHHAGTSAFGRSRSTGRSIERFGCSTGNQLSTSTSPIATW</sequence>
<evidence type="ECO:0000313" key="4">
    <source>
        <dbReference type="Proteomes" id="UP001300745"/>
    </source>
</evidence>
<proteinExistence type="predicted"/>
<reference evidence="3 4" key="1">
    <citation type="submission" date="2022-11" db="EMBL/GenBank/DDBJ databases">
        <title>Mycobacterium sp. nov.</title>
        <authorList>
            <person name="Papic B."/>
            <person name="Spicic S."/>
            <person name="Duvnjak S."/>
        </authorList>
    </citation>
    <scope>NUCLEOTIDE SEQUENCE [LARGE SCALE GENOMIC DNA]</scope>
    <source>
        <strain evidence="3 4">CVI_P4</strain>
    </source>
</reference>
<feature type="domain" description="PE-PPE" evidence="2">
    <location>
        <begin position="51"/>
        <end position="273"/>
    </location>
</feature>
<organism evidence="3 4">
    <name type="scientific">Mycobacterium pinniadriaticum</name>
    <dbReference type="NCBI Taxonomy" id="2994102"/>
    <lineage>
        <taxon>Bacteria</taxon>
        <taxon>Bacillati</taxon>
        <taxon>Actinomycetota</taxon>
        <taxon>Actinomycetes</taxon>
        <taxon>Mycobacteriales</taxon>
        <taxon>Mycobacteriaceae</taxon>
        <taxon>Mycobacterium</taxon>
    </lineage>
</organism>
<gene>
    <name evidence="3" type="ORF">ORI27_14165</name>
</gene>
<name>A0ABT3SEB6_9MYCO</name>
<accession>A0ABT3SEB6</accession>
<dbReference type="InterPro" id="IPR029058">
    <property type="entry name" value="AB_hydrolase_fold"/>
</dbReference>
<dbReference type="Gene3D" id="3.40.50.1820">
    <property type="entry name" value="alpha/beta hydrolase"/>
    <property type="match status" value="1"/>
</dbReference>
<dbReference type="Proteomes" id="UP001300745">
    <property type="component" value="Unassembled WGS sequence"/>
</dbReference>
<dbReference type="EMBL" id="JAPJDO010000010">
    <property type="protein sequence ID" value="MCX2937851.1"/>
    <property type="molecule type" value="Genomic_DNA"/>
</dbReference>
<comment type="caution">
    <text evidence="3">The sequence shown here is derived from an EMBL/GenBank/DDBJ whole genome shotgun (WGS) entry which is preliminary data.</text>
</comment>
<protein>
    <submittedName>
        <fullName evidence="3">PE-PPE domain-containing protein</fullName>
    </submittedName>
</protein>
<feature type="region of interest" description="Disordered" evidence="1">
    <location>
        <begin position="338"/>
        <end position="387"/>
    </location>
</feature>
<evidence type="ECO:0000313" key="3">
    <source>
        <dbReference type="EMBL" id="MCX2937851.1"/>
    </source>
</evidence>
<evidence type="ECO:0000256" key="1">
    <source>
        <dbReference type="SAM" id="MobiDB-lite"/>
    </source>
</evidence>
<dbReference type="Pfam" id="PF08237">
    <property type="entry name" value="PE-PPE"/>
    <property type="match status" value="1"/>
</dbReference>
<dbReference type="InterPro" id="IPR013228">
    <property type="entry name" value="PE-PPE_C"/>
</dbReference>